<name>A0ACC0G4F6_9ERIC</name>
<evidence type="ECO:0000313" key="2">
    <source>
        <dbReference type="Proteomes" id="UP001060215"/>
    </source>
</evidence>
<keyword evidence="2" id="KW-1185">Reference proteome</keyword>
<accession>A0ACC0G4F6</accession>
<dbReference type="Proteomes" id="UP001060215">
    <property type="component" value="Chromosome 12"/>
</dbReference>
<dbReference type="EMBL" id="CM045769">
    <property type="protein sequence ID" value="KAI7995378.1"/>
    <property type="molecule type" value="Genomic_DNA"/>
</dbReference>
<gene>
    <name evidence="1" type="ORF">LOK49_LG11G01877</name>
</gene>
<comment type="caution">
    <text evidence="1">The sequence shown here is derived from an EMBL/GenBank/DDBJ whole genome shotgun (WGS) entry which is preliminary data.</text>
</comment>
<protein>
    <submittedName>
        <fullName evidence="1">Uncharacterized protein</fullName>
    </submittedName>
</protein>
<organism evidence="1 2">
    <name type="scientific">Camellia lanceoleosa</name>
    <dbReference type="NCBI Taxonomy" id="1840588"/>
    <lineage>
        <taxon>Eukaryota</taxon>
        <taxon>Viridiplantae</taxon>
        <taxon>Streptophyta</taxon>
        <taxon>Embryophyta</taxon>
        <taxon>Tracheophyta</taxon>
        <taxon>Spermatophyta</taxon>
        <taxon>Magnoliopsida</taxon>
        <taxon>eudicotyledons</taxon>
        <taxon>Gunneridae</taxon>
        <taxon>Pentapetalae</taxon>
        <taxon>asterids</taxon>
        <taxon>Ericales</taxon>
        <taxon>Theaceae</taxon>
        <taxon>Camellia</taxon>
    </lineage>
</organism>
<proteinExistence type="predicted"/>
<evidence type="ECO:0000313" key="1">
    <source>
        <dbReference type="EMBL" id="KAI7995378.1"/>
    </source>
</evidence>
<reference evidence="1 2" key="1">
    <citation type="journal article" date="2022" name="Plant J.">
        <title>Chromosome-level genome of Camellia lanceoleosa provides a valuable resource for understanding genome evolution and self-incompatibility.</title>
        <authorList>
            <person name="Gong W."/>
            <person name="Xiao S."/>
            <person name="Wang L."/>
            <person name="Liao Z."/>
            <person name="Chang Y."/>
            <person name="Mo W."/>
            <person name="Hu G."/>
            <person name="Li W."/>
            <person name="Zhao G."/>
            <person name="Zhu H."/>
            <person name="Hu X."/>
            <person name="Ji K."/>
            <person name="Xiang X."/>
            <person name="Song Q."/>
            <person name="Yuan D."/>
            <person name="Jin S."/>
            <person name="Zhang L."/>
        </authorList>
    </citation>
    <scope>NUCLEOTIDE SEQUENCE [LARGE SCALE GENOMIC DNA]</scope>
    <source>
        <strain evidence="1">SQ_2022a</strain>
    </source>
</reference>
<sequence length="352" mass="39795">MALFFELVATLIILVTKPISLVMVSCIFGVRSFCIVIHTWVELLRATISFHVCLLWRLVICTFVLISLPVRVLTALQRERLLHMRLHELQIELENLVWNRKELEEHLQMSIKECRMMEAMLGELEDEHEEAIVKIELLESELQDKKVENLQLKEIQGKGPWSFQSQDDTDKGHDHDNDVAHKYGISYGLQPLKSSFSGSGIIIQDLPTHEDESKSKTESIDFMRTRLKASGPSHAVTPGITSRNIDMNEVLGQQREVALLQSLFSAVLSLLVGTIIWKAEDPCMPLVVALFTVVGMSLKSVVRFFSTIKNKPASDAVALLSLNWFILGTLTYPTLPRIAHMSVMALSFWSGQ</sequence>